<dbReference type="PROSITE" id="PS51318">
    <property type="entry name" value="TAT"/>
    <property type="match status" value="1"/>
</dbReference>
<comment type="caution">
    <text evidence="3">The sequence shown here is derived from an EMBL/GenBank/DDBJ whole genome shotgun (WGS) entry which is preliminary data.</text>
</comment>
<dbReference type="SUPFAM" id="SSF51556">
    <property type="entry name" value="Metallo-dependent hydrolases"/>
    <property type="match status" value="1"/>
</dbReference>
<accession>A0ABS2KNC3</accession>
<name>A0ABS2KNC3_9NOCA</name>
<dbReference type="InterPro" id="IPR006680">
    <property type="entry name" value="Amidohydro-rel"/>
</dbReference>
<evidence type="ECO:0000259" key="2">
    <source>
        <dbReference type="Pfam" id="PF04909"/>
    </source>
</evidence>
<keyword evidence="1" id="KW-0456">Lyase</keyword>
<evidence type="ECO:0000313" key="3">
    <source>
        <dbReference type="EMBL" id="MBM7413475.1"/>
    </source>
</evidence>
<dbReference type="EMBL" id="JAFBBK010000001">
    <property type="protein sequence ID" value="MBM7413475.1"/>
    <property type="molecule type" value="Genomic_DNA"/>
</dbReference>
<keyword evidence="3" id="KW-0378">Hydrolase</keyword>
<dbReference type="CDD" id="cd01292">
    <property type="entry name" value="metallo-dependent_hydrolases"/>
    <property type="match status" value="1"/>
</dbReference>
<evidence type="ECO:0000256" key="1">
    <source>
        <dbReference type="ARBA" id="ARBA00023239"/>
    </source>
</evidence>
<dbReference type="RefSeq" id="WP_204866118.1">
    <property type="nucleotide sequence ID" value="NZ_JAFBBK010000001.1"/>
</dbReference>
<protein>
    <submittedName>
        <fullName evidence="3">TIM-barrel fold metal-dependent hydrolase</fullName>
    </submittedName>
</protein>
<dbReference type="InterPro" id="IPR032466">
    <property type="entry name" value="Metal_Hydrolase"/>
</dbReference>
<reference evidence="3 4" key="1">
    <citation type="submission" date="2021-01" db="EMBL/GenBank/DDBJ databases">
        <title>Genomics of switchgrass bacterial isolates.</title>
        <authorList>
            <person name="Shade A."/>
        </authorList>
    </citation>
    <scope>NUCLEOTIDE SEQUENCE [LARGE SCALE GENOMIC DNA]</scope>
    <source>
        <strain evidence="3 4">PvP111</strain>
    </source>
</reference>
<feature type="domain" description="Amidohydrolase-related" evidence="2">
    <location>
        <begin position="39"/>
        <end position="349"/>
    </location>
</feature>
<dbReference type="InterPro" id="IPR006311">
    <property type="entry name" value="TAT_signal"/>
</dbReference>
<dbReference type="Pfam" id="PF04909">
    <property type="entry name" value="Amidohydro_2"/>
    <property type="match status" value="1"/>
</dbReference>
<proteinExistence type="predicted"/>
<dbReference type="Gene3D" id="3.20.20.140">
    <property type="entry name" value="Metal-dependent hydrolases"/>
    <property type="match status" value="1"/>
</dbReference>
<dbReference type="GO" id="GO:0016787">
    <property type="term" value="F:hydrolase activity"/>
    <property type="evidence" value="ECO:0007669"/>
    <property type="project" value="UniProtKB-KW"/>
</dbReference>
<keyword evidence="4" id="KW-1185">Reference proteome</keyword>
<dbReference type="InterPro" id="IPR032465">
    <property type="entry name" value="ACMSD"/>
</dbReference>
<gene>
    <name evidence="3" type="ORF">JOE42_000208</name>
</gene>
<dbReference type="PANTHER" id="PTHR21240">
    <property type="entry name" value="2-AMINO-3-CARBOXYLMUCONATE-6-SEMIALDEHYDE DECARBOXYLASE"/>
    <property type="match status" value="1"/>
</dbReference>
<evidence type="ECO:0000313" key="4">
    <source>
        <dbReference type="Proteomes" id="UP000703038"/>
    </source>
</evidence>
<dbReference type="Proteomes" id="UP000703038">
    <property type="component" value="Unassembled WGS sequence"/>
</dbReference>
<organism evidence="3 4">
    <name type="scientific">Rhodococcoides corynebacterioides</name>
    <dbReference type="NCBI Taxonomy" id="53972"/>
    <lineage>
        <taxon>Bacteria</taxon>
        <taxon>Bacillati</taxon>
        <taxon>Actinomycetota</taxon>
        <taxon>Actinomycetes</taxon>
        <taxon>Mycobacteriales</taxon>
        <taxon>Nocardiaceae</taxon>
        <taxon>Rhodococcoides</taxon>
    </lineage>
</organism>
<sequence>MATRRQALQTLIGGGVLGAGLLGATGPTASAAPMGAYRVDLHAHMIPPLYREAVLRAGLLVPGGLPMPAWSPESALAFMDEFGIAAQVLSISDPGVRFAHGLEAVRLARSCNDYAADQVRLHPTRFGSLVTVPLPDVPASLAEIAYGLDVLGMDGVALLSSYDGIYLGHPRFEPIMASLDARSALVFVHPGELPAGSAPPLPLPSFLLEFPFETTRTAVEMIAAGTLDRYPNIRFVLAHAGGCLPYLATRLGAPRAVAPDQIPSVSLLGLEGALRRFHYDTALSASASSLRSVLEVTDVDHIVFGTDWPFSGLTYSASDTNDPAPGLSDVFDGDDRARVERANPLALLPRLAAELR</sequence>
<dbReference type="PANTHER" id="PTHR21240:SF28">
    <property type="entry name" value="ISO-OROTATE DECARBOXYLASE (EUROFUNG)"/>
    <property type="match status" value="1"/>
</dbReference>